<dbReference type="EMBL" id="LPXO01000003">
    <property type="protein sequence ID" value="KUF11616.1"/>
    <property type="molecule type" value="Genomic_DNA"/>
</dbReference>
<dbReference type="STRING" id="1685382.AVJ23_07625"/>
<protein>
    <submittedName>
        <fullName evidence="7">Transporter</fullName>
    </submittedName>
</protein>
<feature type="transmembrane region" description="Helical" evidence="6">
    <location>
        <begin position="43"/>
        <end position="64"/>
    </location>
</feature>
<evidence type="ECO:0000256" key="5">
    <source>
        <dbReference type="ARBA" id="ARBA00023136"/>
    </source>
</evidence>
<name>A0A0W7WLZ4_9RHOB</name>
<dbReference type="Proteomes" id="UP000054396">
    <property type="component" value="Unassembled WGS sequence"/>
</dbReference>
<feature type="transmembrane region" description="Helical" evidence="6">
    <location>
        <begin position="71"/>
        <end position="91"/>
    </location>
</feature>
<dbReference type="RefSeq" id="WP_058861562.1">
    <property type="nucleotide sequence ID" value="NZ_LPXO01000003.1"/>
</dbReference>
<evidence type="ECO:0000256" key="1">
    <source>
        <dbReference type="ARBA" id="ARBA00004651"/>
    </source>
</evidence>
<dbReference type="Pfam" id="PF01810">
    <property type="entry name" value="LysE"/>
    <property type="match status" value="1"/>
</dbReference>
<dbReference type="AlphaFoldDB" id="A0A0W7WLZ4"/>
<accession>A0A0W7WLZ4</accession>
<sequence length="203" mass="21172">MTPALFLSVVLIHLLAAMSPGPSFVVCLKTAASDGFRTAAALSLGFGLGAALWAAGAMAGLALVFQLVPALFLVLKIGGAAFLIFIAVAMWRHAPDPLPEASAGPPKSPGRAMRLGFLTYATNPKPAIFFGAVFVGLVPVDAPLWARAALVLVIGVNEALWYLVVSRVFSLPRARALYARAKAWTDRAFGTLIAGFGLKIALA</sequence>
<dbReference type="GO" id="GO:0015171">
    <property type="term" value="F:amino acid transmembrane transporter activity"/>
    <property type="evidence" value="ECO:0007669"/>
    <property type="project" value="TreeGrafter"/>
</dbReference>
<evidence type="ECO:0000256" key="2">
    <source>
        <dbReference type="ARBA" id="ARBA00022475"/>
    </source>
</evidence>
<dbReference type="GO" id="GO:0005886">
    <property type="term" value="C:plasma membrane"/>
    <property type="evidence" value="ECO:0007669"/>
    <property type="project" value="UniProtKB-SubCell"/>
</dbReference>
<dbReference type="PANTHER" id="PTHR30086:SF19">
    <property type="entry name" value="THREONINE EFFLUX PROTEIN"/>
    <property type="match status" value="1"/>
</dbReference>
<comment type="caution">
    <text evidence="7">The sequence shown here is derived from an EMBL/GenBank/DDBJ whole genome shotgun (WGS) entry which is preliminary data.</text>
</comment>
<evidence type="ECO:0000313" key="8">
    <source>
        <dbReference type="Proteomes" id="UP000054396"/>
    </source>
</evidence>
<keyword evidence="3 6" id="KW-0812">Transmembrane</keyword>
<evidence type="ECO:0000256" key="6">
    <source>
        <dbReference type="SAM" id="Phobius"/>
    </source>
</evidence>
<evidence type="ECO:0000256" key="4">
    <source>
        <dbReference type="ARBA" id="ARBA00022989"/>
    </source>
</evidence>
<evidence type="ECO:0000313" key="7">
    <source>
        <dbReference type="EMBL" id="KUF11616.1"/>
    </source>
</evidence>
<reference evidence="7 8" key="1">
    <citation type="submission" date="2015-12" db="EMBL/GenBank/DDBJ databases">
        <authorList>
            <person name="Shamseldin A."/>
            <person name="Moawad H."/>
            <person name="Abd El-Rahim W.M."/>
            <person name="Sadowsky M.J."/>
        </authorList>
    </citation>
    <scope>NUCLEOTIDE SEQUENCE [LARGE SCALE GENOMIC DNA]</scope>
    <source>
        <strain evidence="7 8">SJ5A-1</strain>
    </source>
</reference>
<keyword evidence="5 6" id="KW-0472">Membrane</keyword>
<gene>
    <name evidence="7" type="ORF">AVJ23_07625</name>
</gene>
<keyword evidence="8" id="KW-1185">Reference proteome</keyword>
<feature type="transmembrane region" description="Helical" evidence="6">
    <location>
        <begin position="144"/>
        <end position="165"/>
    </location>
</feature>
<comment type="subcellular location">
    <subcellularLocation>
        <location evidence="1">Cell membrane</location>
        <topology evidence="1">Multi-pass membrane protein</topology>
    </subcellularLocation>
</comment>
<dbReference type="PANTHER" id="PTHR30086">
    <property type="entry name" value="ARGININE EXPORTER PROTEIN ARGO"/>
    <property type="match status" value="1"/>
</dbReference>
<proteinExistence type="predicted"/>
<dbReference type="InterPro" id="IPR001123">
    <property type="entry name" value="LeuE-type"/>
</dbReference>
<evidence type="ECO:0000256" key="3">
    <source>
        <dbReference type="ARBA" id="ARBA00022692"/>
    </source>
</evidence>
<keyword evidence="2" id="KW-1003">Cell membrane</keyword>
<organism evidence="7 8">
    <name type="scientific">Pseudoponticoccus marisrubri</name>
    <dbReference type="NCBI Taxonomy" id="1685382"/>
    <lineage>
        <taxon>Bacteria</taxon>
        <taxon>Pseudomonadati</taxon>
        <taxon>Pseudomonadota</taxon>
        <taxon>Alphaproteobacteria</taxon>
        <taxon>Rhodobacterales</taxon>
        <taxon>Roseobacteraceae</taxon>
        <taxon>Pseudoponticoccus</taxon>
    </lineage>
</organism>
<keyword evidence="4 6" id="KW-1133">Transmembrane helix</keyword>
<dbReference type="OrthoDB" id="9804822at2"/>